<feature type="signal peptide" evidence="5">
    <location>
        <begin position="1"/>
        <end position="24"/>
    </location>
</feature>
<dbReference type="EC" id="3.1.1.-" evidence="5"/>
<dbReference type="InterPro" id="IPR029058">
    <property type="entry name" value="AB_hydrolase_fold"/>
</dbReference>
<dbReference type="Gene3D" id="3.40.50.1820">
    <property type="entry name" value="alpha/beta hydrolase"/>
    <property type="match status" value="1"/>
</dbReference>
<dbReference type="OMA" id="ISGAINW"/>
<feature type="compositionally biased region" description="Polar residues" evidence="6">
    <location>
        <begin position="55"/>
        <end position="64"/>
    </location>
</feature>
<comment type="similarity">
    <text evidence="1 5">Belongs to the type-B carboxylesterase/lipase family.</text>
</comment>
<protein>
    <recommendedName>
        <fullName evidence="5">Carboxylic ester hydrolase</fullName>
        <ecNumber evidence="5">3.1.1.-</ecNumber>
    </recommendedName>
</protein>
<evidence type="ECO:0000313" key="8">
    <source>
        <dbReference type="EMBL" id="OXA43997.1"/>
    </source>
</evidence>
<evidence type="ECO:0000256" key="3">
    <source>
        <dbReference type="ARBA" id="ARBA00022801"/>
    </source>
</evidence>
<evidence type="ECO:0000256" key="6">
    <source>
        <dbReference type="SAM" id="MobiDB-lite"/>
    </source>
</evidence>
<evidence type="ECO:0000256" key="2">
    <source>
        <dbReference type="ARBA" id="ARBA00022487"/>
    </source>
</evidence>
<evidence type="ECO:0000259" key="7">
    <source>
        <dbReference type="Pfam" id="PF00135"/>
    </source>
</evidence>
<dbReference type="STRING" id="158441.A0A226DH28"/>
<keyword evidence="4" id="KW-0325">Glycoprotein</keyword>
<evidence type="ECO:0000256" key="1">
    <source>
        <dbReference type="ARBA" id="ARBA00005964"/>
    </source>
</evidence>
<dbReference type="OrthoDB" id="19653at2759"/>
<dbReference type="EMBL" id="LNIX01000020">
    <property type="protein sequence ID" value="OXA43997.1"/>
    <property type="molecule type" value="Genomic_DNA"/>
</dbReference>
<evidence type="ECO:0000256" key="5">
    <source>
        <dbReference type="RuleBase" id="RU361235"/>
    </source>
</evidence>
<dbReference type="AlphaFoldDB" id="A0A226DH28"/>
<reference evidence="8 9" key="1">
    <citation type="submission" date="2015-12" db="EMBL/GenBank/DDBJ databases">
        <title>The genome of Folsomia candida.</title>
        <authorList>
            <person name="Faddeeva A."/>
            <person name="Derks M.F."/>
            <person name="Anvar Y."/>
            <person name="Smit S."/>
            <person name="Van Straalen N."/>
            <person name="Roelofs D."/>
        </authorList>
    </citation>
    <scope>NUCLEOTIDE SEQUENCE [LARGE SCALE GENOMIC DNA]</scope>
    <source>
        <strain evidence="8 9">VU population</strain>
        <tissue evidence="8">Whole body</tissue>
    </source>
</reference>
<dbReference type="SUPFAM" id="SSF53474">
    <property type="entry name" value="alpha/beta-Hydrolases"/>
    <property type="match status" value="1"/>
</dbReference>
<dbReference type="InterPro" id="IPR002018">
    <property type="entry name" value="CarbesteraseB"/>
</dbReference>
<dbReference type="PANTHER" id="PTHR43142">
    <property type="entry name" value="CARBOXYLIC ESTER HYDROLASE"/>
    <property type="match status" value="1"/>
</dbReference>
<keyword evidence="5" id="KW-0732">Signal</keyword>
<feature type="region of interest" description="Disordered" evidence="6">
    <location>
        <begin position="44"/>
        <end position="69"/>
    </location>
</feature>
<feature type="domain" description="Carboxylesterase type B" evidence="7">
    <location>
        <begin position="76"/>
        <end position="574"/>
    </location>
</feature>
<keyword evidence="3 5" id="KW-0378">Hydrolase</keyword>
<evidence type="ECO:0000256" key="4">
    <source>
        <dbReference type="ARBA" id="ARBA00023180"/>
    </source>
</evidence>
<dbReference type="PANTHER" id="PTHR43142:SF1">
    <property type="entry name" value="CARBOXYLIC ESTER HYDROLASE"/>
    <property type="match status" value="1"/>
</dbReference>
<organism evidence="8 9">
    <name type="scientific">Folsomia candida</name>
    <name type="common">Springtail</name>
    <dbReference type="NCBI Taxonomy" id="158441"/>
    <lineage>
        <taxon>Eukaryota</taxon>
        <taxon>Metazoa</taxon>
        <taxon>Ecdysozoa</taxon>
        <taxon>Arthropoda</taxon>
        <taxon>Hexapoda</taxon>
        <taxon>Collembola</taxon>
        <taxon>Entomobryomorpha</taxon>
        <taxon>Isotomoidea</taxon>
        <taxon>Isotomidae</taxon>
        <taxon>Proisotominae</taxon>
        <taxon>Folsomia</taxon>
    </lineage>
</organism>
<feature type="chain" id="PRO_5011810975" description="Carboxylic ester hydrolase" evidence="5">
    <location>
        <begin position="25"/>
        <end position="619"/>
    </location>
</feature>
<keyword evidence="9" id="KW-1185">Reference proteome</keyword>
<accession>A0A226DH28</accession>
<dbReference type="InterPro" id="IPR019826">
    <property type="entry name" value="Carboxylesterase_B_AS"/>
</dbReference>
<keyword evidence="2" id="KW-0719">Serine esterase</keyword>
<dbReference type="Pfam" id="PF00135">
    <property type="entry name" value="COesterase"/>
    <property type="match status" value="1"/>
</dbReference>
<gene>
    <name evidence="8" type="ORF">Fcan01_21152</name>
</gene>
<evidence type="ECO:0000313" key="9">
    <source>
        <dbReference type="Proteomes" id="UP000198287"/>
    </source>
</evidence>
<comment type="caution">
    <text evidence="8">The sequence shown here is derived from an EMBL/GenBank/DDBJ whole genome shotgun (WGS) entry which is preliminary data.</text>
</comment>
<dbReference type="GO" id="GO:0052689">
    <property type="term" value="F:carboxylic ester hydrolase activity"/>
    <property type="evidence" value="ECO:0007669"/>
    <property type="project" value="UniProtKB-KW"/>
</dbReference>
<dbReference type="Proteomes" id="UP000198287">
    <property type="component" value="Unassembled WGS sequence"/>
</dbReference>
<dbReference type="PROSITE" id="PS00122">
    <property type="entry name" value="CARBOXYLESTERASE_B_1"/>
    <property type="match status" value="1"/>
</dbReference>
<name>A0A226DH28_FOLCA</name>
<proteinExistence type="inferred from homology"/>
<sequence>MWCSKSVIYLPSLLLLVHFHSIFGFQRFIDDPGNVLSSPFVKPNNRRTVRDNNDKISSSLSDDSTIGDHEQELATPPTINIPQGSLVGSYETSRAGRTFASFKGIPYARVGQRFTDPLPPRPWKGRVLNATSFGPRCPQIVDGGRFVGTEECLFLNVFVPKLVPLSSASTKKERPFPVMVCIETGGFQFGGGDHSGPDYFMDEDVILVTFNYRVNVFGFLSTHDQLIPGNMGLKDQHLALVWVHHNIAAFGGDPSAVTIFGESAGGSAVTYQLLAPASRGLFRSAIAQSGSALISRHFTENLALATAVFADRVGCTTKGVRDMVACLRGKGVKELLQGLIPKGNVLEVPAQIFVPTLEPGASGFLPAPPLQLLRSGSFAKVPLVLTVTKDEGLLRNSALVIKSPELLSQLNTAWYDVAPVAFGNYDKLPVSPSTRTYISSRIRELYFNNAEITMDSLENLTALYSDSSVISGVKQYALLHGKKAPVYAGVFAFEGIWSSIFSFGYTQPLGIAHSDDLQYLFHNDVYPKFTPGSRLENISKHFVKSWVKFATVGIPDPIQIHTPPSQSYSWPLLTGKEIISGAINWLYLKDVPQRHVEPLRSRLKFWDFINMVIEFDLKL</sequence>